<keyword evidence="6 8" id="KW-1133">Transmembrane helix</keyword>
<evidence type="ECO:0000256" key="4">
    <source>
        <dbReference type="ARBA" id="ARBA00022475"/>
    </source>
</evidence>
<gene>
    <name evidence="9" type="ORF">J21TS7_05700</name>
</gene>
<dbReference type="NCBIfam" id="TIGR01528">
    <property type="entry name" value="NMN_trans_PnuC"/>
    <property type="match status" value="1"/>
</dbReference>
<organism evidence="9 10">
    <name type="scientific">Paenibacillus cineris</name>
    <dbReference type="NCBI Taxonomy" id="237530"/>
    <lineage>
        <taxon>Bacteria</taxon>
        <taxon>Bacillati</taxon>
        <taxon>Bacillota</taxon>
        <taxon>Bacilli</taxon>
        <taxon>Bacillales</taxon>
        <taxon>Paenibacillaceae</taxon>
        <taxon>Paenibacillus</taxon>
    </lineage>
</organism>
<evidence type="ECO:0000256" key="8">
    <source>
        <dbReference type="SAM" id="Phobius"/>
    </source>
</evidence>
<evidence type="ECO:0000256" key="7">
    <source>
        <dbReference type="ARBA" id="ARBA00023136"/>
    </source>
</evidence>
<comment type="similarity">
    <text evidence="2">Belongs to the nicotinamide ribonucleoside (NR) uptake permease (TC 4.B.1) family.</text>
</comment>
<evidence type="ECO:0000313" key="10">
    <source>
        <dbReference type="Proteomes" id="UP000676601"/>
    </source>
</evidence>
<feature type="transmembrane region" description="Helical" evidence="8">
    <location>
        <begin position="20"/>
        <end position="38"/>
    </location>
</feature>
<keyword evidence="5 8" id="KW-0812">Transmembrane</keyword>
<evidence type="ECO:0000256" key="3">
    <source>
        <dbReference type="ARBA" id="ARBA00022448"/>
    </source>
</evidence>
<evidence type="ECO:0000256" key="5">
    <source>
        <dbReference type="ARBA" id="ARBA00022692"/>
    </source>
</evidence>
<comment type="subcellular location">
    <subcellularLocation>
        <location evidence="1">Cell membrane</location>
        <topology evidence="1">Multi-pass membrane protein</topology>
    </subcellularLocation>
</comment>
<evidence type="ECO:0000256" key="6">
    <source>
        <dbReference type="ARBA" id="ARBA00022989"/>
    </source>
</evidence>
<feature type="transmembrane region" description="Helical" evidence="8">
    <location>
        <begin position="127"/>
        <end position="147"/>
    </location>
</feature>
<keyword evidence="7 8" id="KW-0472">Membrane</keyword>
<feature type="transmembrane region" description="Helical" evidence="8">
    <location>
        <begin position="203"/>
        <end position="224"/>
    </location>
</feature>
<keyword evidence="4" id="KW-1003">Cell membrane</keyword>
<comment type="caution">
    <text evidence="9">The sequence shown here is derived from an EMBL/GenBank/DDBJ whole genome shotgun (WGS) entry which is preliminary data.</text>
</comment>
<evidence type="ECO:0000256" key="1">
    <source>
        <dbReference type="ARBA" id="ARBA00004651"/>
    </source>
</evidence>
<keyword evidence="3" id="KW-0813">Transport</keyword>
<name>A0ABQ4L6M9_9BACL</name>
<dbReference type="InterPro" id="IPR006419">
    <property type="entry name" value="NMN_transpt_PnuC"/>
</dbReference>
<reference evidence="9 10" key="1">
    <citation type="submission" date="2021-03" db="EMBL/GenBank/DDBJ databases">
        <title>Antimicrobial resistance genes in bacteria isolated from Japanese honey, and their potential for conferring macrolide and lincosamide resistance in the American foulbrood pathogen Paenibacillus larvae.</title>
        <authorList>
            <person name="Okamoto M."/>
            <person name="Kumagai M."/>
            <person name="Kanamori H."/>
            <person name="Takamatsu D."/>
        </authorList>
    </citation>
    <scope>NUCLEOTIDE SEQUENCE [LARGE SCALE GENOMIC DNA]</scope>
    <source>
        <strain evidence="9 10">J21TS7</strain>
    </source>
</reference>
<dbReference type="Pfam" id="PF04973">
    <property type="entry name" value="NMN_transporter"/>
    <property type="match status" value="1"/>
</dbReference>
<dbReference type="PANTHER" id="PTHR36122:SF2">
    <property type="entry name" value="NICOTINAMIDE RIBOSIDE TRANSPORTER PNUC"/>
    <property type="match status" value="1"/>
</dbReference>
<feature type="transmembrane region" description="Helical" evidence="8">
    <location>
        <begin position="153"/>
        <end position="171"/>
    </location>
</feature>
<evidence type="ECO:0008006" key="11">
    <source>
        <dbReference type="Google" id="ProtNLM"/>
    </source>
</evidence>
<accession>A0ABQ4L6M9</accession>
<evidence type="ECO:0000313" key="9">
    <source>
        <dbReference type="EMBL" id="GIO52252.1"/>
    </source>
</evidence>
<sequence>MEQLEGTDMGKWFKGWSAYELVWLGVFCGIAVGLTAIMKDSLFGFTVFLTGVLCVVLAAKGNLMSYVFGMYNTFGYAYLAYTNGIYGEMLLNLLFFVPMNVVGFFLWRKHQDGGKLEMRRMNLRGILWTGAACVLGSVMIGFFLSLIPTQNSPYIDAITNVLSVVATFLMVWRYKEQWLVYIVLNAFTVLLWVLRTLDGSPDGLLMIVMWSAYLINAAYGYYTWNKGAKEAYR</sequence>
<dbReference type="EMBL" id="BORU01000001">
    <property type="protein sequence ID" value="GIO52252.1"/>
    <property type="molecule type" value="Genomic_DNA"/>
</dbReference>
<feature type="transmembrane region" description="Helical" evidence="8">
    <location>
        <begin position="45"/>
        <end position="69"/>
    </location>
</feature>
<feature type="transmembrane region" description="Helical" evidence="8">
    <location>
        <begin position="178"/>
        <end position="197"/>
    </location>
</feature>
<feature type="transmembrane region" description="Helical" evidence="8">
    <location>
        <begin position="89"/>
        <end position="107"/>
    </location>
</feature>
<protein>
    <recommendedName>
        <fullName evidence="11">Nicotinamide mononucleotide transporter</fullName>
    </recommendedName>
</protein>
<dbReference type="Proteomes" id="UP000676601">
    <property type="component" value="Unassembled WGS sequence"/>
</dbReference>
<proteinExistence type="inferred from homology"/>
<keyword evidence="10" id="KW-1185">Reference proteome</keyword>
<evidence type="ECO:0000256" key="2">
    <source>
        <dbReference type="ARBA" id="ARBA00006669"/>
    </source>
</evidence>
<dbReference type="PANTHER" id="PTHR36122">
    <property type="entry name" value="NICOTINAMIDE RIBOSIDE TRANSPORTER PNUC"/>
    <property type="match status" value="1"/>
</dbReference>